<evidence type="ECO:0000256" key="6">
    <source>
        <dbReference type="ARBA" id="ARBA00022989"/>
    </source>
</evidence>
<dbReference type="EMBL" id="BAVR01000053">
    <property type="protein sequence ID" value="GAE90045.1"/>
    <property type="molecule type" value="Genomic_DNA"/>
</dbReference>
<dbReference type="Pfam" id="PF01594">
    <property type="entry name" value="AI-2E_transport"/>
    <property type="match status" value="1"/>
</dbReference>
<evidence type="ECO:0000256" key="5">
    <source>
        <dbReference type="ARBA" id="ARBA00022692"/>
    </source>
</evidence>
<feature type="transmembrane region" description="Helical" evidence="8">
    <location>
        <begin position="50"/>
        <end position="73"/>
    </location>
</feature>
<sequence length="220" mass="24358">MEYGEFFNDILKTIDSSDWSAEVKNAIYNEINNGVNIAENMLVDTLRKTLVGFFKSVTGISNIILAMIIAYYIMKDAEFFKKGALSLVPRKWRNEIIGACREINDILSCFIQGQLLTALIIGVMETTALVIIGVKYSPILGFIGGLSNIIPYFGPFIGAIPSVAVALIDSPVKALWTVFAFLVIQQIDNAFISPKIIEGRLGLHPLPQFWRFWPGGSFSA</sequence>
<comment type="similarity">
    <text evidence="2">Belongs to the autoinducer-2 exporter (AI-2E) (TC 2.A.86) family.</text>
</comment>
<dbReference type="PANTHER" id="PTHR21716">
    <property type="entry name" value="TRANSMEMBRANE PROTEIN"/>
    <property type="match status" value="1"/>
</dbReference>
<feature type="transmembrane region" description="Helical" evidence="8">
    <location>
        <begin position="115"/>
        <end position="137"/>
    </location>
</feature>
<evidence type="ECO:0000313" key="10">
    <source>
        <dbReference type="Proteomes" id="UP000019109"/>
    </source>
</evidence>
<evidence type="ECO:0000256" key="8">
    <source>
        <dbReference type="SAM" id="Phobius"/>
    </source>
</evidence>
<dbReference type="AlphaFoldDB" id="W4V9G8"/>
<organism evidence="9 10">
    <name type="scientific">Acetivibrio straminisolvens JCM 21531</name>
    <dbReference type="NCBI Taxonomy" id="1294263"/>
    <lineage>
        <taxon>Bacteria</taxon>
        <taxon>Bacillati</taxon>
        <taxon>Bacillota</taxon>
        <taxon>Clostridia</taxon>
        <taxon>Eubacteriales</taxon>
        <taxon>Oscillospiraceae</taxon>
        <taxon>Acetivibrio</taxon>
    </lineage>
</organism>
<name>W4V9G8_9FIRM</name>
<comment type="subcellular location">
    <subcellularLocation>
        <location evidence="1">Cell membrane</location>
        <topology evidence="1">Multi-pass membrane protein</topology>
    </subcellularLocation>
</comment>
<evidence type="ECO:0000256" key="4">
    <source>
        <dbReference type="ARBA" id="ARBA00022475"/>
    </source>
</evidence>
<keyword evidence="5 8" id="KW-0812">Transmembrane</keyword>
<comment type="caution">
    <text evidence="9">The sequence shown here is derived from an EMBL/GenBank/DDBJ whole genome shotgun (WGS) entry which is preliminary data.</text>
</comment>
<protein>
    <submittedName>
        <fullName evidence="9">Permease</fullName>
    </submittedName>
</protein>
<dbReference type="Proteomes" id="UP000019109">
    <property type="component" value="Unassembled WGS sequence"/>
</dbReference>
<evidence type="ECO:0000256" key="1">
    <source>
        <dbReference type="ARBA" id="ARBA00004651"/>
    </source>
</evidence>
<evidence type="ECO:0000256" key="2">
    <source>
        <dbReference type="ARBA" id="ARBA00009773"/>
    </source>
</evidence>
<keyword evidence="3" id="KW-0813">Transport</keyword>
<dbReference type="GO" id="GO:0055085">
    <property type="term" value="P:transmembrane transport"/>
    <property type="evidence" value="ECO:0007669"/>
    <property type="project" value="TreeGrafter"/>
</dbReference>
<dbReference type="STRING" id="1294263.JCM21531_3626"/>
<accession>W4V9G8</accession>
<evidence type="ECO:0000313" key="9">
    <source>
        <dbReference type="EMBL" id="GAE90045.1"/>
    </source>
</evidence>
<gene>
    <name evidence="9" type="ORF">JCM21531_3626</name>
</gene>
<keyword evidence="4" id="KW-1003">Cell membrane</keyword>
<reference evidence="9" key="1">
    <citation type="journal article" date="2014" name="Genome Announc.">
        <title>Draft Genome Sequence of Clostridium straminisolvens Strain JCM 21531T, Isolated from a Cellulose-Degrading Bacterial Community.</title>
        <authorList>
            <person name="Yuki M."/>
            <person name="Oshima K."/>
            <person name="Suda W."/>
            <person name="Sakamoto M."/>
            <person name="Kitamura K."/>
            <person name="Iida T."/>
            <person name="Hattori M."/>
            <person name="Ohkuma M."/>
        </authorList>
    </citation>
    <scope>NUCLEOTIDE SEQUENCE [LARGE SCALE GENOMIC DNA]</scope>
    <source>
        <strain evidence="9">JCM 21531</strain>
    </source>
</reference>
<feature type="transmembrane region" description="Helical" evidence="8">
    <location>
        <begin position="149"/>
        <end position="168"/>
    </location>
</feature>
<evidence type="ECO:0000256" key="7">
    <source>
        <dbReference type="ARBA" id="ARBA00023136"/>
    </source>
</evidence>
<proteinExistence type="inferred from homology"/>
<dbReference type="GO" id="GO:0005886">
    <property type="term" value="C:plasma membrane"/>
    <property type="evidence" value="ECO:0007669"/>
    <property type="project" value="UniProtKB-SubCell"/>
</dbReference>
<dbReference type="PANTHER" id="PTHR21716:SF53">
    <property type="entry name" value="PERMEASE PERM-RELATED"/>
    <property type="match status" value="1"/>
</dbReference>
<dbReference type="InterPro" id="IPR002549">
    <property type="entry name" value="AI-2E-like"/>
</dbReference>
<evidence type="ECO:0000256" key="3">
    <source>
        <dbReference type="ARBA" id="ARBA00022448"/>
    </source>
</evidence>
<keyword evidence="7 8" id="KW-0472">Membrane</keyword>
<keyword evidence="10" id="KW-1185">Reference proteome</keyword>
<keyword evidence="6 8" id="KW-1133">Transmembrane helix</keyword>